<organism evidence="1 2">
    <name type="scientific">Rhododendron molle</name>
    <name type="common">Chinese azalea</name>
    <name type="synonym">Azalea mollis</name>
    <dbReference type="NCBI Taxonomy" id="49168"/>
    <lineage>
        <taxon>Eukaryota</taxon>
        <taxon>Viridiplantae</taxon>
        <taxon>Streptophyta</taxon>
        <taxon>Embryophyta</taxon>
        <taxon>Tracheophyta</taxon>
        <taxon>Spermatophyta</taxon>
        <taxon>Magnoliopsida</taxon>
        <taxon>eudicotyledons</taxon>
        <taxon>Gunneridae</taxon>
        <taxon>Pentapetalae</taxon>
        <taxon>asterids</taxon>
        <taxon>Ericales</taxon>
        <taxon>Ericaceae</taxon>
        <taxon>Ericoideae</taxon>
        <taxon>Rhodoreae</taxon>
        <taxon>Rhododendron</taxon>
    </lineage>
</organism>
<accession>A0ACC0Q6J0</accession>
<sequence length="191" mass="21633">MSIHLNKTLVKKGNQVDAHRLDIEMSAMLKEQLVNVFSLMKPGFLFQYEPELDAFEFLIWRFSIWVDKPNPGNALMNLSTVTEVRPSLNDSTDVQFKSISNATLSSLAKGVLVLKEDKKQRLHKLEELATQLIDLWNLMVMDAPQEERSLFDPVTHNISAAVDEVTIPGALALDLIEQEIEFHYLAGLKVV</sequence>
<dbReference type="Proteomes" id="UP001062846">
    <property type="component" value="Chromosome 1"/>
</dbReference>
<evidence type="ECO:0000313" key="2">
    <source>
        <dbReference type="Proteomes" id="UP001062846"/>
    </source>
</evidence>
<keyword evidence="2" id="KW-1185">Reference proteome</keyword>
<protein>
    <submittedName>
        <fullName evidence="1">Uncharacterized protein</fullName>
    </submittedName>
</protein>
<gene>
    <name evidence="1" type="ORF">RHMOL_Rhmol01G0249600</name>
</gene>
<name>A0ACC0Q6J0_RHOML</name>
<reference evidence="1" key="1">
    <citation type="submission" date="2022-02" db="EMBL/GenBank/DDBJ databases">
        <title>Plant Genome Project.</title>
        <authorList>
            <person name="Zhang R.-G."/>
        </authorList>
    </citation>
    <scope>NUCLEOTIDE SEQUENCE</scope>
    <source>
        <strain evidence="1">AT1</strain>
    </source>
</reference>
<evidence type="ECO:0000313" key="1">
    <source>
        <dbReference type="EMBL" id="KAI8573066.1"/>
    </source>
</evidence>
<comment type="caution">
    <text evidence="1">The sequence shown here is derived from an EMBL/GenBank/DDBJ whole genome shotgun (WGS) entry which is preliminary data.</text>
</comment>
<proteinExistence type="predicted"/>
<dbReference type="EMBL" id="CM046388">
    <property type="protein sequence ID" value="KAI8573066.1"/>
    <property type="molecule type" value="Genomic_DNA"/>
</dbReference>